<dbReference type="Proteomes" id="UP000831701">
    <property type="component" value="Chromosome 23"/>
</dbReference>
<evidence type="ECO:0000313" key="2">
    <source>
        <dbReference type="Proteomes" id="UP000831701"/>
    </source>
</evidence>
<protein>
    <submittedName>
        <fullName evidence="1">Uncharacterized protein</fullName>
    </submittedName>
</protein>
<proteinExistence type="predicted"/>
<reference evidence="1" key="1">
    <citation type="submission" date="2022-04" db="EMBL/GenBank/DDBJ databases">
        <title>Jade perch genome.</title>
        <authorList>
            <person name="Chao B."/>
        </authorList>
    </citation>
    <scope>NUCLEOTIDE SEQUENCE</scope>
    <source>
        <strain evidence="1">CB-2022</strain>
    </source>
</reference>
<organism evidence="1 2">
    <name type="scientific">Scortum barcoo</name>
    <name type="common">barcoo grunter</name>
    <dbReference type="NCBI Taxonomy" id="214431"/>
    <lineage>
        <taxon>Eukaryota</taxon>
        <taxon>Metazoa</taxon>
        <taxon>Chordata</taxon>
        <taxon>Craniata</taxon>
        <taxon>Vertebrata</taxon>
        <taxon>Euteleostomi</taxon>
        <taxon>Actinopterygii</taxon>
        <taxon>Neopterygii</taxon>
        <taxon>Teleostei</taxon>
        <taxon>Neoteleostei</taxon>
        <taxon>Acanthomorphata</taxon>
        <taxon>Eupercaria</taxon>
        <taxon>Centrarchiformes</taxon>
        <taxon>Terapontoidei</taxon>
        <taxon>Terapontidae</taxon>
        <taxon>Scortum</taxon>
    </lineage>
</organism>
<name>A0ACB8VDK2_9TELE</name>
<evidence type="ECO:0000313" key="1">
    <source>
        <dbReference type="EMBL" id="KAI3353575.1"/>
    </source>
</evidence>
<dbReference type="EMBL" id="CM041553">
    <property type="protein sequence ID" value="KAI3353575.1"/>
    <property type="molecule type" value="Genomic_DNA"/>
</dbReference>
<gene>
    <name evidence="1" type="ORF">L3Q82_020097</name>
</gene>
<comment type="caution">
    <text evidence="1">The sequence shown here is derived from an EMBL/GenBank/DDBJ whole genome shotgun (WGS) entry which is preliminary data.</text>
</comment>
<accession>A0ACB8VDK2</accession>
<sequence length="99" mass="10748">MLTESGENGREDRPGAAALSAGHLPPQSPQESLQHHQIPLPPPAHILCSPLPSGRRALLEALTTGSSLRRASSEAEYFFRSNTSRSFSDDSKMKTRADH</sequence>
<keyword evidence="2" id="KW-1185">Reference proteome</keyword>